<dbReference type="Proteomes" id="UP000006056">
    <property type="component" value="Chromosome"/>
</dbReference>
<dbReference type="EMBL" id="CP003379">
    <property type="protein sequence ID" value="AFL87943.1"/>
    <property type="molecule type" value="Genomic_DNA"/>
</dbReference>
<dbReference type="AlphaFoldDB" id="I3ZFC5"/>
<organism evidence="1 2">
    <name type="scientific">Terriglobus roseus (strain DSM 18391 / NRRL B-41598 / KBS 63)</name>
    <dbReference type="NCBI Taxonomy" id="926566"/>
    <lineage>
        <taxon>Bacteria</taxon>
        <taxon>Pseudomonadati</taxon>
        <taxon>Acidobacteriota</taxon>
        <taxon>Terriglobia</taxon>
        <taxon>Terriglobales</taxon>
        <taxon>Acidobacteriaceae</taxon>
        <taxon>Terriglobus</taxon>
    </lineage>
</organism>
<dbReference type="KEGG" id="trs:Terro_1639"/>
<keyword evidence="2" id="KW-1185">Reference proteome</keyword>
<dbReference type="STRING" id="926566.Terro_1639"/>
<dbReference type="OrthoDB" id="9933923at2"/>
<dbReference type="RefSeq" id="WP_014785512.1">
    <property type="nucleotide sequence ID" value="NC_018014.1"/>
</dbReference>
<evidence type="ECO:0000313" key="2">
    <source>
        <dbReference type="Proteomes" id="UP000006056"/>
    </source>
</evidence>
<accession>I3ZFC5</accession>
<dbReference type="HOGENOM" id="CLU_1642895_0_0_0"/>
<proteinExistence type="predicted"/>
<name>I3ZFC5_TERRK</name>
<gene>
    <name evidence="1" type="ordered locus">Terro_1639</name>
</gene>
<reference evidence="1 2" key="1">
    <citation type="submission" date="2012-06" db="EMBL/GenBank/DDBJ databases">
        <title>Complete genome of Terriglobus roseus DSM 18391.</title>
        <authorList>
            <consortium name="US DOE Joint Genome Institute (JGI-PGF)"/>
            <person name="Lucas S."/>
            <person name="Copeland A."/>
            <person name="Lapidus A."/>
            <person name="Glavina del Rio T."/>
            <person name="Dalin E."/>
            <person name="Tice H."/>
            <person name="Bruce D."/>
            <person name="Goodwin L."/>
            <person name="Pitluck S."/>
            <person name="Peters L."/>
            <person name="Mikhailova N."/>
            <person name="Munk A.C.C."/>
            <person name="Kyrpides N."/>
            <person name="Mavromatis K."/>
            <person name="Ivanova N."/>
            <person name="Brettin T."/>
            <person name="Detter J.C."/>
            <person name="Han C."/>
            <person name="Larimer F."/>
            <person name="Land M."/>
            <person name="Hauser L."/>
            <person name="Markowitz V."/>
            <person name="Cheng J.-F."/>
            <person name="Hugenholtz P."/>
            <person name="Woyke T."/>
            <person name="Wu D."/>
            <person name="Brambilla E."/>
            <person name="Klenk H.-P."/>
            <person name="Eisen J.A."/>
        </authorList>
    </citation>
    <scope>NUCLEOTIDE SEQUENCE [LARGE SCALE GENOMIC DNA]</scope>
    <source>
        <strain evidence="2">DSM 18391 / NRRL B-41598 / KBS 63</strain>
    </source>
</reference>
<evidence type="ECO:0000313" key="1">
    <source>
        <dbReference type="EMBL" id="AFL87943.1"/>
    </source>
</evidence>
<protein>
    <submittedName>
        <fullName evidence="1">Uncharacterized protein</fullName>
    </submittedName>
</protein>
<sequence length="161" mass="16933">MTNLKSAFNHGLHNGFDDQSSTNTQEFDNHIWGVSNNCSTHESDSGVASTGVMYGNTYDASSNTTNMDVAPGPNDLVVPVYATMASIKGGLTCYGNMLVGNSAVGNCTAWWVAMDAGDRSPKFSDGAFAVLPMTFRCWPCCKGSDGIMLGVALSRAQVGQG</sequence>